<sequence>MKSFFHTYMTEHNVVNDEDVLRDENIERADLQVMYFILRIKYEKAWNVHHKHLAMISKNKEIDDRIRDISSLDIKLSSVQAQIHTVTTEKAALETKLTACETVKQKCLAAASGVTASWEKDRHMLKAQLELEPKNSTQLKDFNARLMSGLKILKKENGDLKDPNATNAEQPVVKQKKHLCCRLHLRL</sequence>
<organism evidence="1 2">
    <name type="scientific">Peronosclerospora sorghi</name>
    <dbReference type="NCBI Taxonomy" id="230839"/>
    <lineage>
        <taxon>Eukaryota</taxon>
        <taxon>Sar</taxon>
        <taxon>Stramenopiles</taxon>
        <taxon>Oomycota</taxon>
        <taxon>Peronosporomycetes</taxon>
        <taxon>Peronosporales</taxon>
        <taxon>Peronosporaceae</taxon>
        <taxon>Peronosclerospora</taxon>
    </lineage>
</organism>
<dbReference type="Proteomes" id="UP001163321">
    <property type="component" value="Chromosome 6"/>
</dbReference>
<protein>
    <submittedName>
        <fullName evidence="1">Uncharacterized protein</fullName>
    </submittedName>
</protein>
<evidence type="ECO:0000313" key="2">
    <source>
        <dbReference type="Proteomes" id="UP001163321"/>
    </source>
</evidence>
<comment type="caution">
    <text evidence="1">The sequence shown here is derived from an EMBL/GenBank/DDBJ whole genome shotgun (WGS) entry which is preliminary data.</text>
</comment>
<accession>A0ACC0VY82</accession>
<gene>
    <name evidence="1" type="ORF">PsorP6_009921</name>
</gene>
<evidence type="ECO:0000313" key="1">
    <source>
        <dbReference type="EMBL" id="KAI9910698.1"/>
    </source>
</evidence>
<keyword evidence="2" id="KW-1185">Reference proteome</keyword>
<reference evidence="1 2" key="1">
    <citation type="journal article" date="2022" name="bioRxiv">
        <title>The genome of the oomycete Peronosclerospora sorghi, a cosmopolitan pathogen of maize and sorghum, is inflated with dispersed pseudogenes.</title>
        <authorList>
            <person name="Fletcher K."/>
            <person name="Martin F."/>
            <person name="Isakeit T."/>
            <person name="Cavanaugh K."/>
            <person name="Magill C."/>
            <person name="Michelmore R."/>
        </authorList>
    </citation>
    <scope>NUCLEOTIDE SEQUENCE [LARGE SCALE GENOMIC DNA]</scope>
    <source>
        <strain evidence="1">P6</strain>
    </source>
</reference>
<name>A0ACC0VY82_9STRA</name>
<proteinExistence type="predicted"/>
<dbReference type="EMBL" id="CM047585">
    <property type="protein sequence ID" value="KAI9910698.1"/>
    <property type="molecule type" value="Genomic_DNA"/>
</dbReference>